<evidence type="ECO:0000256" key="2">
    <source>
        <dbReference type="ARBA" id="ARBA00022676"/>
    </source>
</evidence>
<protein>
    <submittedName>
        <fullName evidence="7">Uncharacterized protein</fullName>
    </submittedName>
</protein>
<evidence type="ECO:0000256" key="1">
    <source>
        <dbReference type="ARBA" id="ARBA00004606"/>
    </source>
</evidence>
<evidence type="ECO:0000256" key="4">
    <source>
        <dbReference type="ARBA" id="ARBA00023136"/>
    </source>
</evidence>
<dbReference type="Gramene" id="PAN45211">
    <property type="protein sequence ID" value="PAN45211"/>
    <property type="gene ID" value="PAHAL_9G102100"/>
</dbReference>
<organism evidence="7">
    <name type="scientific">Panicum hallii</name>
    <dbReference type="NCBI Taxonomy" id="206008"/>
    <lineage>
        <taxon>Eukaryota</taxon>
        <taxon>Viridiplantae</taxon>
        <taxon>Streptophyta</taxon>
        <taxon>Embryophyta</taxon>
        <taxon>Tracheophyta</taxon>
        <taxon>Spermatophyta</taxon>
        <taxon>Magnoliopsida</taxon>
        <taxon>Liliopsida</taxon>
        <taxon>Poales</taxon>
        <taxon>Poaceae</taxon>
        <taxon>PACMAD clade</taxon>
        <taxon>Panicoideae</taxon>
        <taxon>Panicodae</taxon>
        <taxon>Paniceae</taxon>
        <taxon>Panicinae</taxon>
        <taxon>Panicum</taxon>
        <taxon>Panicum sect. Panicum</taxon>
    </lineage>
</organism>
<reference evidence="7" key="1">
    <citation type="submission" date="2018-04" db="EMBL/GenBank/DDBJ databases">
        <title>WGS assembly of Panicum hallii.</title>
        <authorList>
            <person name="Lovell J."/>
            <person name="Jenkins J."/>
            <person name="Lowry D."/>
            <person name="Mamidi S."/>
            <person name="Sreedasyam A."/>
            <person name="Weng X."/>
            <person name="Barry K."/>
            <person name="Bonette J."/>
            <person name="Campitelli B."/>
            <person name="Daum C."/>
            <person name="Gordon S."/>
            <person name="Gould B."/>
            <person name="Lipzen A."/>
            <person name="Macqueen A."/>
            <person name="Palacio-Mejia J."/>
            <person name="Plott C."/>
            <person name="Shakirov E."/>
            <person name="Shu S."/>
            <person name="Yoshinaga Y."/>
            <person name="Zane M."/>
            <person name="Rokhsar D."/>
            <person name="Grimwood J."/>
            <person name="Schmutz J."/>
            <person name="Juenger T."/>
        </authorList>
    </citation>
    <scope>NUCLEOTIDE SEQUENCE [LARGE SCALE GENOMIC DNA]</scope>
    <source>
        <strain evidence="7">FIL2</strain>
    </source>
</reference>
<evidence type="ECO:0000256" key="5">
    <source>
        <dbReference type="ARBA" id="ARBA00023180"/>
    </source>
</evidence>
<dbReference type="Pfam" id="PF02485">
    <property type="entry name" value="Branch"/>
    <property type="match status" value="1"/>
</dbReference>
<dbReference type="EMBL" id="CM008054">
    <property type="protein sequence ID" value="PAN45211.1"/>
    <property type="molecule type" value="Genomic_DNA"/>
</dbReference>
<feature type="compositionally biased region" description="Low complexity" evidence="6">
    <location>
        <begin position="68"/>
        <end position="87"/>
    </location>
</feature>
<accession>A0A2S3IJ01</accession>
<keyword evidence="5" id="KW-0325">Glycoprotein</keyword>
<keyword evidence="2" id="KW-0328">Glycosyltransferase</keyword>
<feature type="region of interest" description="Disordered" evidence="6">
    <location>
        <begin position="54"/>
        <end position="87"/>
    </location>
</feature>
<name>A0A2S3IJ01_9POAL</name>
<dbReference type="GO" id="GO:0016757">
    <property type="term" value="F:glycosyltransferase activity"/>
    <property type="evidence" value="ECO:0007669"/>
    <property type="project" value="UniProtKB-KW"/>
</dbReference>
<sequence>MSEQPRRNLRAPCVSEMAQGSCYPPDEHYFPMPLGMKDPAGLARRKLTGVDWTGSVGGHPAHVRRRSCGPGSSPSSAPPTCARTLMI</sequence>
<gene>
    <name evidence="7" type="ORF">PAHAL_9G102100</name>
</gene>
<evidence type="ECO:0000313" key="7">
    <source>
        <dbReference type="EMBL" id="PAN45211.1"/>
    </source>
</evidence>
<keyword evidence="3" id="KW-0808">Transferase</keyword>
<evidence type="ECO:0000256" key="3">
    <source>
        <dbReference type="ARBA" id="ARBA00022679"/>
    </source>
</evidence>
<proteinExistence type="predicted"/>
<dbReference type="Proteomes" id="UP000243499">
    <property type="component" value="Chromosome 9"/>
</dbReference>
<keyword evidence="4" id="KW-0472">Membrane</keyword>
<dbReference type="InterPro" id="IPR003406">
    <property type="entry name" value="Glyco_trans_14"/>
</dbReference>
<evidence type="ECO:0000256" key="6">
    <source>
        <dbReference type="SAM" id="MobiDB-lite"/>
    </source>
</evidence>
<dbReference type="AlphaFoldDB" id="A0A2S3IJ01"/>
<dbReference type="GO" id="GO:0016020">
    <property type="term" value="C:membrane"/>
    <property type="evidence" value="ECO:0007669"/>
    <property type="project" value="UniProtKB-SubCell"/>
</dbReference>
<comment type="subcellular location">
    <subcellularLocation>
        <location evidence="1">Membrane</location>
        <topology evidence="1">Single-pass type II membrane protein</topology>
    </subcellularLocation>
</comment>